<feature type="region of interest" description="Disordered" evidence="1">
    <location>
        <begin position="38"/>
        <end position="58"/>
    </location>
</feature>
<evidence type="ECO:0000313" key="2">
    <source>
        <dbReference type="EMBL" id="CAH2038910.1"/>
    </source>
</evidence>
<organism evidence="2 3">
    <name type="scientific">Thlaspi arvense</name>
    <name type="common">Field penny-cress</name>
    <dbReference type="NCBI Taxonomy" id="13288"/>
    <lineage>
        <taxon>Eukaryota</taxon>
        <taxon>Viridiplantae</taxon>
        <taxon>Streptophyta</taxon>
        <taxon>Embryophyta</taxon>
        <taxon>Tracheophyta</taxon>
        <taxon>Spermatophyta</taxon>
        <taxon>Magnoliopsida</taxon>
        <taxon>eudicotyledons</taxon>
        <taxon>Gunneridae</taxon>
        <taxon>Pentapetalae</taxon>
        <taxon>rosids</taxon>
        <taxon>malvids</taxon>
        <taxon>Brassicales</taxon>
        <taxon>Brassicaceae</taxon>
        <taxon>Thlaspideae</taxon>
        <taxon>Thlaspi</taxon>
    </lineage>
</organism>
<dbReference type="Proteomes" id="UP000836841">
    <property type="component" value="Chromosome 1"/>
</dbReference>
<keyword evidence="3" id="KW-1185">Reference proteome</keyword>
<reference evidence="2 3" key="1">
    <citation type="submission" date="2022-03" db="EMBL/GenBank/DDBJ databases">
        <authorList>
            <person name="Nunn A."/>
            <person name="Chopra R."/>
            <person name="Nunn A."/>
            <person name="Contreras Garrido A."/>
        </authorList>
    </citation>
    <scope>NUCLEOTIDE SEQUENCE [LARGE SCALE GENOMIC DNA]</scope>
</reference>
<accession>A0AAU9RDW4</accession>
<sequence length="58" mass="6504">MMVILTPEEEVEDDGGENISRLKDTVEEAALPYPASLAVSKATSRSRRRSIKDWNRGK</sequence>
<evidence type="ECO:0000313" key="3">
    <source>
        <dbReference type="Proteomes" id="UP000836841"/>
    </source>
</evidence>
<dbReference type="EMBL" id="OU466857">
    <property type="protein sequence ID" value="CAH2038910.1"/>
    <property type="molecule type" value="Genomic_DNA"/>
</dbReference>
<dbReference type="AlphaFoldDB" id="A0AAU9RDW4"/>
<gene>
    <name evidence="2" type="ORF">TAV2_LOCUS3733</name>
</gene>
<name>A0AAU9RDW4_THLAR</name>
<proteinExistence type="predicted"/>
<protein>
    <submittedName>
        <fullName evidence="2">Uncharacterized protein</fullName>
    </submittedName>
</protein>
<evidence type="ECO:0000256" key="1">
    <source>
        <dbReference type="SAM" id="MobiDB-lite"/>
    </source>
</evidence>